<organism evidence="2 3">
    <name type="scientific">Ruminococcus gauvreauii</name>
    <dbReference type="NCBI Taxonomy" id="438033"/>
    <lineage>
        <taxon>Bacteria</taxon>
        <taxon>Bacillati</taxon>
        <taxon>Bacillota</taxon>
        <taxon>Clostridia</taxon>
        <taxon>Eubacteriales</taxon>
        <taxon>Oscillospiraceae</taxon>
        <taxon>Ruminococcus</taxon>
    </lineage>
</organism>
<sequence>MNEKTYRTMSRVGSGSIALGIIAVVTGVVTGTLMIIGGARLLKEKYKVTI</sequence>
<evidence type="ECO:0000256" key="1">
    <source>
        <dbReference type="SAM" id="Phobius"/>
    </source>
</evidence>
<protein>
    <submittedName>
        <fullName evidence="2">Uncharacterized protein</fullName>
    </submittedName>
</protein>
<keyword evidence="1" id="KW-0812">Transmembrane</keyword>
<reference evidence="2" key="1">
    <citation type="journal article" date="2022" name="Cell">
        <title>Design, construction, and in vivo augmentation of a complex gut microbiome.</title>
        <authorList>
            <person name="Cheng A.G."/>
            <person name="Ho P.Y."/>
            <person name="Aranda-Diaz A."/>
            <person name="Jain S."/>
            <person name="Yu F.B."/>
            <person name="Meng X."/>
            <person name="Wang M."/>
            <person name="Iakiviak M."/>
            <person name="Nagashima K."/>
            <person name="Zhao A."/>
            <person name="Murugkar P."/>
            <person name="Patil A."/>
            <person name="Atabakhsh K."/>
            <person name="Weakley A."/>
            <person name="Yan J."/>
            <person name="Brumbaugh A.R."/>
            <person name="Higginbottom S."/>
            <person name="Dimas A."/>
            <person name="Shiver A.L."/>
            <person name="Deutschbauer A."/>
            <person name="Neff N."/>
            <person name="Sonnenburg J.L."/>
            <person name="Huang K.C."/>
            <person name="Fischbach M.A."/>
        </authorList>
    </citation>
    <scope>NUCLEOTIDE SEQUENCE</scope>
    <source>
        <strain evidence="2">DSM 19829</strain>
    </source>
</reference>
<feature type="transmembrane region" description="Helical" evidence="1">
    <location>
        <begin position="17"/>
        <end position="42"/>
    </location>
</feature>
<gene>
    <name evidence="2" type="ORF">NQ502_15245</name>
</gene>
<dbReference type="EMBL" id="CP102290">
    <property type="protein sequence ID" value="UWP58716.1"/>
    <property type="molecule type" value="Genomic_DNA"/>
</dbReference>
<accession>A0ABY5VFK9</accession>
<keyword evidence="1" id="KW-1133">Transmembrane helix</keyword>
<name>A0ABY5VFK9_9FIRM</name>
<dbReference type="Proteomes" id="UP001060164">
    <property type="component" value="Chromosome"/>
</dbReference>
<evidence type="ECO:0000313" key="3">
    <source>
        <dbReference type="Proteomes" id="UP001060164"/>
    </source>
</evidence>
<keyword evidence="1" id="KW-0472">Membrane</keyword>
<evidence type="ECO:0000313" key="2">
    <source>
        <dbReference type="EMBL" id="UWP58716.1"/>
    </source>
</evidence>
<dbReference type="RefSeq" id="WP_028529062.1">
    <property type="nucleotide sequence ID" value="NZ_CABLBR010000018.1"/>
</dbReference>
<proteinExistence type="predicted"/>
<keyword evidence="3" id="KW-1185">Reference proteome</keyword>